<dbReference type="RefSeq" id="WP_197162456.1">
    <property type="nucleotide sequence ID" value="NZ_JADZGI010000001.1"/>
</dbReference>
<reference evidence="2" key="1">
    <citation type="submission" date="2020-11" db="EMBL/GenBank/DDBJ databases">
        <title>Novosphingobium aureum sp. nov., a marine bacterium isolated from sediment of a salt flat.</title>
        <authorList>
            <person name="Yoo Y."/>
            <person name="Kim J.-J."/>
        </authorList>
    </citation>
    <scope>NUCLEOTIDE SEQUENCE</scope>
    <source>
        <strain evidence="2">YJ-S2-02</strain>
    </source>
</reference>
<dbReference type="AlphaFoldDB" id="A0A931HC26"/>
<keyword evidence="3" id="KW-1185">Reference proteome</keyword>
<name>A0A931HC26_9SPHN</name>
<sequence length="59" mass="6424">MTARDRKLIEDAIEALIALLDHVDGDADAEIEEDEPENDSEPPLAVPLFSDVGYLSEVA</sequence>
<dbReference type="EMBL" id="JADZGI010000001">
    <property type="protein sequence ID" value="MBH0112738.1"/>
    <property type="molecule type" value="Genomic_DNA"/>
</dbReference>
<proteinExistence type="predicted"/>
<evidence type="ECO:0000313" key="2">
    <source>
        <dbReference type="EMBL" id="MBH0112738.1"/>
    </source>
</evidence>
<accession>A0A931HC26</accession>
<organism evidence="2 3">
    <name type="scientific">Novosphingobium aureum</name>
    <dbReference type="NCBI Taxonomy" id="2792964"/>
    <lineage>
        <taxon>Bacteria</taxon>
        <taxon>Pseudomonadati</taxon>
        <taxon>Pseudomonadota</taxon>
        <taxon>Alphaproteobacteria</taxon>
        <taxon>Sphingomonadales</taxon>
        <taxon>Sphingomonadaceae</taxon>
        <taxon>Novosphingobium</taxon>
    </lineage>
</organism>
<comment type="caution">
    <text evidence="2">The sequence shown here is derived from an EMBL/GenBank/DDBJ whole genome shotgun (WGS) entry which is preliminary data.</text>
</comment>
<dbReference type="Proteomes" id="UP000617634">
    <property type="component" value="Unassembled WGS sequence"/>
</dbReference>
<evidence type="ECO:0000256" key="1">
    <source>
        <dbReference type="SAM" id="MobiDB-lite"/>
    </source>
</evidence>
<gene>
    <name evidence="2" type="ORF">I5E68_07205</name>
</gene>
<feature type="region of interest" description="Disordered" evidence="1">
    <location>
        <begin position="26"/>
        <end position="47"/>
    </location>
</feature>
<protein>
    <submittedName>
        <fullName evidence="2">Uncharacterized protein</fullName>
    </submittedName>
</protein>
<feature type="compositionally biased region" description="Acidic residues" evidence="1">
    <location>
        <begin position="26"/>
        <end position="40"/>
    </location>
</feature>
<evidence type="ECO:0000313" key="3">
    <source>
        <dbReference type="Proteomes" id="UP000617634"/>
    </source>
</evidence>